<protein>
    <submittedName>
        <fullName evidence="1">Uncharacterized protein</fullName>
    </submittedName>
</protein>
<sequence length="164" mass="18500">QCVIAPQPWCTPEEIRLYPKIVLEAQQACSGSRSNEAEIDKYICSAILPKINGNITPKLPVYNRLFRKRYAHTQRCKALVKSLKPKLKALDAINKITTVQFDTATAESQENEMFDADVDAAESSNILPEPTSTQTATRMRPEQQTIDFFQTHFPNVNFSPQMPA</sequence>
<comment type="caution">
    <text evidence="1">The sequence shown here is derived from an EMBL/GenBank/DDBJ whole genome shotgun (WGS) entry which is preliminary data.</text>
</comment>
<name>X1CXQ6_9ZZZZ</name>
<feature type="non-terminal residue" evidence="1">
    <location>
        <position position="1"/>
    </location>
</feature>
<proteinExistence type="predicted"/>
<organism evidence="1">
    <name type="scientific">marine sediment metagenome</name>
    <dbReference type="NCBI Taxonomy" id="412755"/>
    <lineage>
        <taxon>unclassified sequences</taxon>
        <taxon>metagenomes</taxon>
        <taxon>ecological metagenomes</taxon>
    </lineage>
</organism>
<gene>
    <name evidence="1" type="ORF">S01H4_61725</name>
</gene>
<evidence type="ECO:0000313" key="1">
    <source>
        <dbReference type="EMBL" id="GAH13286.1"/>
    </source>
</evidence>
<dbReference type="AlphaFoldDB" id="X1CXQ6"/>
<reference evidence="1" key="1">
    <citation type="journal article" date="2014" name="Front. Microbiol.">
        <title>High frequency of phylogenetically diverse reductive dehalogenase-homologous genes in deep subseafloor sedimentary metagenomes.</title>
        <authorList>
            <person name="Kawai M."/>
            <person name="Futagami T."/>
            <person name="Toyoda A."/>
            <person name="Takaki Y."/>
            <person name="Nishi S."/>
            <person name="Hori S."/>
            <person name="Arai W."/>
            <person name="Tsubouchi T."/>
            <person name="Morono Y."/>
            <person name="Uchiyama I."/>
            <person name="Ito T."/>
            <person name="Fujiyama A."/>
            <person name="Inagaki F."/>
            <person name="Takami H."/>
        </authorList>
    </citation>
    <scope>NUCLEOTIDE SEQUENCE</scope>
    <source>
        <strain evidence="1">Expedition CK06-06</strain>
    </source>
</reference>
<accession>X1CXQ6</accession>
<dbReference type="EMBL" id="BART01036669">
    <property type="protein sequence ID" value="GAH13286.1"/>
    <property type="molecule type" value="Genomic_DNA"/>
</dbReference>